<gene>
    <name evidence="3" type="primary">yffB</name>
    <name evidence="3" type="ORF">Csp_B21000</name>
</gene>
<dbReference type="SUPFAM" id="SSF52833">
    <property type="entry name" value="Thioredoxin-like"/>
    <property type="match status" value="1"/>
</dbReference>
<protein>
    <submittedName>
        <fullName evidence="3">Protein yffB</fullName>
    </submittedName>
</protein>
<sequence>MKQRRGGCGCVFHSGRHCRPPAMHCHNRGMTILYGIPNCDTVKKARTWLTEHHVTHEFHDFKKQGVPADLLPGWIRAVGWETLVNRKGTTWRKLDEATQAAVVDATSAAQLMLANASVIKRPVVVWADGTVTVGFSDAAFQTRVA</sequence>
<dbReference type="CDD" id="cd03035">
    <property type="entry name" value="ArsC_Yffb"/>
    <property type="match status" value="1"/>
</dbReference>
<name>C9YH50_CURXX</name>
<organism evidence="3">
    <name type="scientific">Curvibacter symbiont subsp. Hydra magnipapillata</name>
    <dbReference type="NCBI Taxonomy" id="667019"/>
    <lineage>
        <taxon>Bacteria</taxon>
        <taxon>Pseudomonadati</taxon>
        <taxon>Pseudomonadota</taxon>
        <taxon>Betaproteobacteria</taxon>
        <taxon>Burkholderiales</taxon>
        <taxon>Comamonadaceae</taxon>
        <taxon>Curvibacter</taxon>
    </lineage>
</organism>
<comment type="similarity">
    <text evidence="1 2">Belongs to the ArsC family.</text>
</comment>
<dbReference type="AlphaFoldDB" id="C9YH50"/>
<accession>C9YH50</accession>
<dbReference type="InterPro" id="IPR036249">
    <property type="entry name" value="Thioredoxin-like_sf"/>
</dbReference>
<evidence type="ECO:0000256" key="2">
    <source>
        <dbReference type="PROSITE-ProRule" id="PRU01282"/>
    </source>
</evidence>
<evidence type="ECO:0000256" key="1">
    <source>
        <dbReference type="ARBA" id="ARBA00007198"/>
    </source>
</evidence>
<dbReference type="PROSITE" id="PS51353">
    <property type="entry name" value="ARSC"/>
    <property type="match status" value="1"/>
</dbReference>
<dbReference type="InterPro" id="IPR006660">
    <property type="entry name" value="Arsenate_reductase-like"/>
</dbReference>
<dbReference type="InterPro" id="IPR006504">
    <property type="entry name" value="Tscrpt_reg_Spx/MgsR"/>
</dbReference>
<dbReference type="PANTHER" id="PTHR30041:SF8">
    <property type="entry name" value="PROTEIN YFFB"/>
    <property type="match status" value="1"/>
</dbReference>
<reference evidence="3" key="1">
    <citation type="journal article" date="2010" name="Nature">
        <title>The Dynamic genome of Hydra.</title>
        <authorList>
            <person name="Chapman J.A."/>
            <person name="Kirkness E.F."/>
            <person name="Simakov O."/>
            <person name="Hampson S.E."/>
            <person name="Mitros T."/>
            <person name="Weinmaier T."/>
            <person name="Rattei T."/>
            <person name="Balasubramanian P.G."/>
            <person name="Borman J."/>
            <person name="Busam D."/>
            <person name="Disbennett K."/>
            <person name="Pfannkoch C."/>
            <person name="Sumin N."/>
            <person name="Sutton G."/>
            <person name="Viswanathan L."/>
            <person name="Walenz B."/>
            <person name="Goodstein D.M."/>
            <person name="Hellsten U."/>
            <person name="Kawashima T."/>
            <person name="Prochnik S.E."/>
            <person name="Putnam N.H."/>
            <person name="Shu S."/>
            <person name="Blumberg B."/>
            <person name="Dana C.E."/>
            <person name="Gee L."/>
            <person name="Kibler D.F."/>
            <person name="Law L."/>
            <person name="Lindgens D."/>
            <person name="Martinez D.E."/>
            <person name="Peng J."/>
            <person name="Wigge P.A."/>
            <person name="Bertulat B."/>
            <person name="Guder C."/>
            <person name="Nakamura Y."/>
            <person name="Ozbek S."/>
            <person name="Watanabe H."/>
            <person name="Khalturin K."/>
            <person name="Hemmrich G."/>
            <person name="Franke A."/>
            <person name="Augustin R."/>
            <person name="Fraune S."/>
            <person name="Hayakawa E."/>
            <person name="Hayakawa S."/>
            <person name="Hirose M."/>
            <person name="Hwang J."/>
            <person name="Ikeo K."/>
            <person name="Nishimiya-Fujisawa C."/>
            <person name="Ogura A."/>
            <person name="Takahashi T."/>
            <person name="Steinmetz P.R."/>
            <person name="Zhang X."/>
            <person name="Aufschnaiter R."/>
            <person name="Eder M.K."/>
            <person name="Gorny A.K."/>
            <person name="Salvenmoser W."/>
            <person name="Heimberg A.M."/>
            <person name="Wheeler B.M."/>
            <person name="Peterson K.J."/>
            <person name="Boettger A."/>
            <person name="Tischler P."/>
            <person name="Wolf A."/>
            <person name="Gojobori T."/>
            <person name="Remington K.A."/>
            <person name="Strausberg R.L."/>
            <person name="Venter J."/>
            <person name="Technau U."/>
            <person name="Hobmayer B."/>
            <person name="Bosch T.C."/>
            <person name="Holstein T.W."/>
            <person name="Fujisawa T."/>
            <person name="Bode H.R."/>
            <person name="David C.N."/>
            <person name="Rokhsar D.S."/>
            <person name="Steele R.E."/>
        </authorList>
    </citation>
    <scope>NUCLEOTIDE SEQUENCE</scope>
</reference>
<proteinExistence type="inferred from homology"/>
<dbReference type="Gene3D" id="3.40.30.10">
    <property type="entry name" value="Glutaredoxin"/>
    <property type="match status" value="1"/>
</dbReference>
<dbReference type="Pfam" id="PF03960">
    <property type="entry name" value="ArsC"/>
    <property type="match status" value="1"/>
</dbReference>
<evidence type="ECO:0000313" key="3">
    <source>
        <dbReference type="EMBL" id="CBA33829.1"/>
    </source>
</evidence>
<dbReference type="PANTHER" id="PTHR30041">
    <property type="entry name" value="ARSENATE REDUCTASE"/>
    <property type="match status" value="1"/>
</dbReference>
<dbReference type="EMBL" id="FN543108">
    <property type="protein sequence ID" value="CBA33829.1"/>
    <property type="molecule type" value="Genomic_DNA"/>
</dbReference>
<dbReference type="NCBIfam" id="TIGR01617">
    <property type="entry name" value="arsC_related"/>
    <property type="match status" value="1"/>
</dbReference>
<dbReference type="NCBIfam" id="NF008107">
    <property type="entry name" value="PRK10853.1"/>
    <property type="match status" value="1"/>
</dbReference>